<dbReference type="Gene3D" id="3.30.1490.20">
    <property type="entry name" value="ATP-grasp fold, A domain"/>
    <property type="match status" value="1"/>
</dbReference>
<dbReference type="Pfam" id="PF13380">
    <property type="entry name" value="CoA_binding_2"/>
    <property type="match status" value="1"/>
</dbReference>
<dbReference type="SUPFAM" id="SSF56059">
    <property type="entry name" value="Glutathione synthetase ATP-binding domain-like"/>
    <property type="match status" value="1"/>
</dbReference>
<evidence type="ECO:0000259" key="8">
    <source>
        <dbReference type="PROSITE" id="PS50975"/>
    </source>
</evidence>
<feature type="coiled-coil region" evidence="7">
    <location>
        <begin position="454"/>
        <end position="481"/>
    </location>
</feature>
<dbReference type="InterPro" id="IPR014089">
    <property type="entry name" value="AcCoA-synth-alpha"/>
</dbReference>
<evidence type="ECO:0000256" key="7">
    <source>
        <dbReference type="SAM" id="Coils"/>
    </source>
</evidence>
<dbReference type="GO" id="GO:0005524">
    <property type="term" value="F:ATP binding"/>
    <property type="evidence" value="ECO:0007669"/>
    <property type="project" value="UniProtKB-UniRule"/>
</dbReference>
<dbReference type="Proteomes" id="UP000009227">
    <property type="component" value="Chromosome"/>
</dbReference>
<dbReference type="Gene3D" id="3.40.50.720">
    <property type="entry name" value="NAD(P)-binding Rossmann-like Domain"/>
    <property type="match status" value="1"/>
</dbReference>
<proteinExistence type="predicted"/>
<dbReference type="InterPro" id="IPR013815">
    <property type="entry name" value="ATP_grasp_subdomain_1"/>
</dbReference>
<protein>
    <recommendedName>
        <fullName evidence="2">acetate--CoA ligase (ADP-forming)</fullName>
        <ecNumber evidence="2">6.2.1.13</ecNumber>
    </recommendedName>
</protein>
<dbReference type="PANTHER" id="PTHR43334:SF2">
    <property type="entry name" value="ACETATE--COA LIGASE [ADP-FORMING]"/>
    <property type="match status" value="1"/>
</dbReference>
<evidence type="ECO:0000256" key="6">
    <source>
        <dbReference type="PROSITE-ProRule" id="PRU00409"/>
    </source>
</evidence>
<dbReference type="RefSeq" id="WP_013799096.1">
    <property type="nucleotide sequence ID" value="NC_015562.1"/>
</dbReference>
<keyword evidence="5 6" id="KW-0067">ATP-binding</keyword>
<accession>F6BDD3</accession>
<dbReference type="SUPFAM" id="SSF52210">
    <property type="entry name" value="Succinyl-CoA synthetase domains"/>
    <property type="match status" value="2"/>
</dbReference>
<dbReference type="InterPro" id="IPR043938">
    <property type="entry name" value="Ligase_CoA_dom"/>
</dbReference>
<evidence type="ECO:0000256" key="3">
    <source>
        <dbReference type="ARBA" id="ARBA00022598"/>
    </source>
</evidence>
<dbReference type="InterPro" id="IPR011761">
    <property type="entry name" value="ATP-grasp"/>
</dbReference>
<evidence type="ECO:0000256" key="5">
    <source>
        <dbReference type="ARBA" id="ARBA00022840"/>
    </source>
</evidence>
<comment type="catalytic activity">
    <reaction evidence="1">
        <text>acetate + ATP + CoA = acetyl-CoA + ADP + phosphate</text>
        <dbReference type="Rhea" id="RHEA:15081"/>
        <dbReference type="ChEBI" id="CHEBI:30089"/>
        <dbReference type="ChEBI" id="CHEBI:30616"/>
        <dbReference type="ChEBI" id="CHEBI:43474"/>
        <dbReference type="ChEBI" id="CHEBI:57287"/>
        <dbReference type="ChEBI" id="CHEBI:57288"/>
        <dbReference type="ChEBI" id="CHEBI:456216"/>
        <dbReference type="EC" id="6.2.1.13"/>
    </reaction>
</comment>
<dbReference type="EMBL" id="CP002737">
    <property type="protein sequence ID" value="AEF96494.1"/>
    <property type="molecule type" value="Genomic_DNA"/>
</dbReference>
<dbReference type="NCBIfam" id="TIGR02717">
    <property type="entry name" value="AcCoA-syn-alpha"/>
    <property type="match status" value="1"/>
</dbReference>
<keyword evidence="4 6" id="KW-0547">Nucleotide-binding</keyword>
<evidence type="ECO:0000313" key="10">
    <source>
        <dbReference type="Proteomes" id="UP000009227"/>
    </source>
</evidence>
<dbReference type="SMART" id="SM00881">
    <property type="entry name" value="CoA_binding"/>
    <property type="match status" value="1"/>
</dbReference>
<evidence type="ECO:0000256" key="4">
    <source>
        <dbReference type="ARBA" id="ARBA00022741"/>
    </source>
</evidence>
<dbReference type="Gene3D" id="3.30.470.20">
    <property type="entry name" value="ATP-grasp fold, B domain"/>
    <property type="match status" value="1"/>
</dbReference>
<dbReference type="OrthoDB" id="18103at2157"/>
<dbReference type="SUPFAM" id="SSF51735">
    <property type="entry name" value="NAD(P)-binding Rossmann-fold domains"/>
    <property type="match status" value="1"/>
</dbReference>
<dbReference type="InterPro" id="IPR036291">
    <property type="entry name" value="NAD(P)-bd_dom_sf"/>
</dbReference>
<dbReference type="AlphaFoldDB" id="F6BDD3"/>
<gene>
    <name evidence="9" type="ordered locus">Metig_0951</name>
</gene>
<dbReference type="EC" id="6.2.1.13" evidence="2"/>
<dbReference type="KEGG" id="mig:Metig_0951"/>
<name>F6BDD3_METIK</name>
<dbReference type="InterPro" id="IPR016102">
    <property type="entry name" value="Succinyl-CoA_synth-like"/>
</dbReference>
<evidence type="ECO:0000313" key="9">
    <source>
        <dbReference type="EMBL" id="AEF96494.1"/>
    </source>
</evidence>
<keyword evidence="7" id="KW-0175">Coiled coil</keyword>
<reference evidence="9 10" key="1">
    <citation type="submission" date="2011-05" db="EMBL/GenBank/DDBJ databases">
        <title>Complete sequence of Methanotorris igneus Kol 5.</title>
        <authorList>
            <consortium name="US DOE Joint Genome Institute"/>
            <person name="Lucas S."/>
            <person name="Han J."/>
            <person name="Lapidus A."/>
            <person name="Cheng J.-F."/>
            <person name="Goodwin L."/>
            <person name="Pitluck S."/>
            <person name="Peters L."/>
            <person name="Mikhailova N."/>
            <person name="Chertkov O."/>
            <person name="Han C."/>
            <person name="Tapia R."/>
            <person name="Land M."/>
            <person name="Hauser L."/>
            <person name="Kyrpides N."/>
            <person name="Ivanova N."/>
            <person name="Pagani I."/>
            <person name="Sieprawska-Lupa M."/>
            <person name="Whitman W."/>
            <person name="Woyke T."/>
        </authorList>
    </citation>
    <scope>NUCLEOTIDE SEQUENCE [LARGE SCALE GENOMIC DNA]</scope>
    <source>
        <strain evidence="10">DSM 5666 / JCM 11834 / Kol 5</strain>
    </source>
</reference>
<dbReference type="PANTHER" id="PTHR43334">
    <property type="entry name" value="ACETATE--COA LIGASE [ADP-FORMING]"/>
    <property type="match status" value="1"/>
</dbReference>
<dbReference type="Gene3D" id="3.40.50.261">
    <property type="entry name" value="Succinyl-CoA synthetase domains"/>
    <property type="match status" value="2"/>
</dbReference>
<dbReference type="PROSITE" id="PS50975">
    <property type="entry name" value="ATP_GRASP"/>
    <property type="match status" value="1"/>
</dbReference>
<keyword evidence="10" id="KW-1185">Reference proteome</keyword>
<dbReference type="InterPro" id="IPR032875">
    <property type="entry name" value="Succ_CoA_lig_flav_dom"/>
</dbReference>
<dbReference type="STRING" id="880724.Metig_0951"/>
<dbReference type="Pfam" id="PF13607">
    <property type="entry name" value="Succ_CoA_lig"/>
    <property type="match status" value="1"/>
</dbReference>
<evidence type="ECO:0000256" key="1">
    <source>
        <dbReference type="ARBA" id="ARBA00001619"/>
    </source>
</evidence>
<evidence type="ECO:0000256" key="2">
    <source>
        <dbReference type="ARBA" id="ARBA00012957"/>
    </source>
</evidence>
<dbReference type="HOGENOM" id="CLU_007415_3_1_2"/>
<dbReference type="InterPro" id="IPR051538">
    <property type="entry name" value="Acyl-CoA_Synth/Transferase"/>
</dbReference>
<feature type="domain" description="ATP-grasp" evidence="8">
    <location>
        <begin position="492"/>
        <end position="528"/>
    </location>
</feature>
<dbReference type="GO" id="GO:0046872">
    <property type="term" value="F:metal ion binding"/>
    <property type="evidence" value="ECO:0007669"/>
    <property type="project" value="InterPro"/>
</dbReference>
<dbReference type="GO" id="GO:0043758">
    <property type="term" value="F:acetate-CoA ligase (ADP-forming) activity"/>
    <property type="evidence" value="ECO:0007669"/>
    <property type="project" value="UniProtKB-EC"/>
</dbReference>
<sequence>MKNFDAIFNPKSIAIIGASKTEGKVGYSIMKNLMSFDGKLYPVNPKYDEISGLKCYKSVLDIDDEIDLAIVVVPAQAVPKVMEECGEKGVKGAVIISAGFSEVGNYELEEEVKKIIKKYNIATIGPNCLGIMNTYRNLNTTFGKLFPNKGNISIISQSGAVLTAILDISPLLNLGFSKIVSIGNKIDVQESDLMEYLMTDETTEVVVLYIEGLKDKRFLSVAKKLSKVKPIIALKSGRTEEGAKAASSHTGSLAGSDEIYSAAFREGGILRADTFEELVNLMHIFSTQPLMKFNEIGIVTNAGGFGVMAADMCKKYGVKLANFEEKTKEKLKEKLPKTATISNPLDIIGDADTERYKNAVSTLMEDKNVSGLLVILTPQEMTKPLEVAEEIVKLKEYYRENGIKKPIVTSFVGGASIKGAKSYLRKNGIPSYITPEAGIEALSYLYKYSKMKTKEDWDEYLEKIRKEFEEIKDNNKETIEKLFTNLNEYTAKKFLKLHGIPVPKGYIAKNKEEAIRYAKELGSRLVMKIVSPDILHKSDAGCVIINPQDVGKAYETIINNAKRYFEDHGIDGVIEGVLIEEFVDGLEIIVGGKRDEIFGPVVMTGLGGVFVEVLKDVSFGIYPITKEYAHEMLKELKSYKILEGVRGRPKRDIKSIVDLIVKLGVMMELYDEIKEIDMNPVFVKEDGKGCCVGDALIILKK</sequence>
<dbReference type="InterPro" id="IPR003781">
    <property type="entry name" value="CoA-bd"/>
</dbReference>
<dbReference type="Pfam" id="PF13549">
    <property type="entry name" value="ATP-grasp_5"/>
    <property type="match status" value="1"/>
</dbReference>
<keyword evidence="3" id="KW-0436">Ligase</keyword>
<dbReference type="Pfam" id="PF19045">
    <property type="entry name" value="Ligase_CoA_2"/>
    <property type="match status" value="1"/>
</dbReference>
<organism evidence="10">
    <name type="scientific">Methanotorris igneus (strain DSM 5666 / JCM 11834 / Kol 5)</name>
    <dbReference type="NCBI Taxonomy" id="880724"/>
    <lineage>
        <taxon>Archaea</taxon>
        <taxon>Methanobacteriati</taxon>
        <taxon>Methanobacteriota</taxon>
        <taxon>Methanomada group</taxon>
        <taxon>Methanococci</taxon>
        <taxon>Methanococcales</taxon>
        <taxon>Methanocaldococcaceae</taxon>
        <taxon>Methanotorris</taxon>
    </lineage>
</organism>
<dbReference type="GeneID" id="10643797"/>